<name>A0ABV7Y646_9ACTN</name>
<evidence type="ECO:0000313" key="3">
    <source>
        <dbReference type="Proteomes" id="UP001595699"/>
    </source>
</evidence>
<sequence>MFSGTTLTKRYVSWSRGEHLREWAVLRHLALHSPGLAPLPLSASLETVPPEVVMAVIPGSPVPPSQLDALASALTRLWAVPIAGLPAVCAWVDDLRFGRMLVDGPRPSCGVTASAYDAAVEWWTGPDPALLRTRPDALVLGHRDPNLANYLWDGSRVRIVDFEDATISDPATELAIFAEHLATREVPLEEFAARFDVDSSRYLAARRLWAMFWLRLLLPGGPAEPRNPPGTADRQAERVLTLLQRL</sequence>
<dbReference type="InterPro" id="IPR011009">
    <property type="entry name" value="Kinase-like_dom_sf"/>
</dbReference>
<evidence type="ECO:0000313" key="2">
    <source>
        <dbReference type="EMBL" id="MFC3760282.1"/>
    </source>
</evidence>
<keyword evidence="3" id="KW-1185">Reference proteome</keyword>
<dbReference type="Pfam" id="PF01636">
    <property type="entry name" value="APH"/>
    <property type="match status" value="1"/>
</dbReference>
<reference evidence="3" key="1">
    <citation type="journal article" date="2019" name="Int. J. Syst. Evol. Microbiol.">
        <title>The Global Catalogue of Microorganisms (GCM) 10K type strain sequencing project: providing services to taxonomists for standard genome sequencing and annotation.</title>
        <authorList>
            <consortium name="The Broad Institute Genomics Platform"/>
            <consortium name="The Broad Institute Genome Sequencing Center for Infectious Disease"/>
            <person name="Wu L."/>
            <person name="Ma J."/>
        </authorList>
    </citation>
    <scope>NUCLEOTIDE SEQUENCE [LARGE SCALE GENOMIC DNA]</scope>
    <source>
        <strain evidence="3">CGMCC 4.7241</strain>
    </source>
</reference>
<evidence type="ECO:0000259" key="1">
    <source>
        <dbReference type="Pfam" id="PF01636"/>
    </source>
</evidence>
<gene>
    <name evidence="2" type="ORF">ACFOUW_05495</name>
</gene>
<dbReference type="InterPro" id="IPR002575">
    <property type="entry name" value="Aminoglycoside_PTrfase"/>
</dbReference>
<feature type="domain" description="Aminoglycoside phosphotransferase" evidence="1">
    <location>
        <begin position="15"/>
        <end position="206"/>
    </location>
</feature>
<dbReference type="Proteomes" id="UP001595699">
    <property type="component" value="Unassembled WGS sequence"/>
</dbReference>
<dbReference type="Gene3D" id="3.90.1200.10">
    <property type="match status" value="1"/>
</dbReference>
<protein>
    <submittedName>
        <fullName evidence="2">Phosphotransferase family protein</fullName>
    </submittedName>
</protein>
<dbReference type="RefSeq" id="WP_205122658.1">
    <property type="nucleotide sequence ID" value="NZ_JAFBCM010000001.1"/>
</dbReference>
<accession>A0ABV7Y646</accession>
<dbReference type="EMBL" id="JBHRZH010000005">
    <property type="protein sequence ID" value="MFC3760282.1"/>
    <property type="molecule type" value="Genomic_DNA"/>
</dbReference>
<comment type="caution">
    <text evidence="2">The sequence shown here is derived from an EMBL/GenBank/DDBJ whole genome shotgun (WGS) entry which is preliminary data.</text>
</comment>
<dbReference type="SUPFAM" id="SSF56112">
    <property type="entry name" value="Protein kinase-like (PK-like)"/>
    <property type="match status" value="1"/>
</dbReference>
<organism evidence="2 3">
    <name type="scientific">Tenggerimyces flavus</name>
    <dbReference type="NCBI Taxonomy" id="1708749"/>
    <lineage>
        <taxon>Bacteria</taxon>
        <taxon>Bacillati</taxon>
        <taxon>Actinomycetota</taxon>
        <taxon>Actinomycetes</taxon>
        <taxon>Propionibacteriales</taxon>
        <taxon>Nocardioidaceae</taxon>
        <taxon>Tenggerimyces</taxon>
    </lineage>
</organism>
<proteinExistence type="predicted"/>